<reference evidence="3" key="1">
    <citation type="submission" date="2022-07" db="EMBL/GenBank/DDBJ databases">
        <title>Phylogenomic reconstructions and comparative analyses of Kickxellomycotina fungi.</title>
        <authorList>
            <person name="Reynolds N.K."/>
            <person name="Stajich J.E."/>
            <person name="Barry K."/>
            <person name="Grigoriev I.V."/>
            <person name="Crous P."/>
            <person name="Smith M.E."/>
        </authorList>
    </citation>
    <scope>NUCLEOTIDE SEQUENCE</scope>
    <source>
        <strain evidence="3">RSA 1196</strain>
    </source>
</reference>
<comment type="cofactor">
    <cofactor evidence="1">
        <name>[4Fe-4S] cluster</name>
        <dbReference type="ChEBI" id="CHEBI:49883"/>
    </cofactor>
</comment>
<comment type="caution">
    <text evidence="3">The sequence shown here is derived from an EMBL/GenBank/DDBJ whole genome shotgun (WGS) entry which is preliminary data.</text>
</comment>
<gene>
    <name evidence="3" type="ORF">IWQ62_002100</name>
</gene>
<dbReference type="PANTHER" id="PTHR10949:SF0">
    <property type="entry name" value="LIPOYL SYNTHASE, MITOCHONDRIAL"/>
    <property type="match status" value="1"/>
</dbReference>
<evidence type="ECO:0000313" key="3">
    <source>
        <dbReference type="EMBL" id="KAJ1967040.1"/>
    </source>
</evidence>
<evidence type="ECO:0008006" key="5">
    <source>
        <dbReference type="Google" id="ProtNLM"/>
    </source>
</evidence>
<dbReference type="PANTHER" id="PTHR10949">
    <property type="entry name" value="LIPOYL SYNTHASE"/>
    <property type="match status" value="1"/>
</dbReference>
<dbReference type="OrthoDB" id="3231at2759"/>
<name>A0A9W8E326_9FUNG</name>
<feature type="non-terminal residue" evidence="3">
    <location>
        <position position="1"/>
    </location>
</feature>
<keyword evidence="2" id="KW-0411">Iron-sulfur</keyword>
<dbReference type="GO" id="GO:0051539">
    <property type="term" value="F:4 iron, 4 sulfur cluster binding"/>
    <property type="evidence" value="ECO:0007669"/>
    <property type="project" value="UniProtKB-KW"/>
</dbReference>
<evidence type="ECO:0000313" key="4">
    <source>
        <dbReference type="Proteomes" id="UP001150925"/>
    </source>
</evidence>
<keyword evidence="2" id="KW-0479">Metal-binding</keyword>
<accession>A0A9W8E326</accession>
<sequence length="81" mass="9040">DLRAVDVDCVTLGQYMRPTKGHMKVAEYVTPQKFDHWAKMGDELGFKYTASGPLVRSSYKAGELYITNILKSRQEQATAGA</sequence>
<dbReference type="Proteomes" id="UP001150925">
    <property type="component" value="Unassembled WGS sequence"/>
</dbReference>
<dbReference type="SUPFAM" id="SSF102114">
    <property type="entry name" value="Radical SAM enzymes"/>
    <property type="match status" value="1"/>
</dbReference>
<dbReference type="InterPro" id="IPR058240">
    <property type="entry name" value="rSAM_sf"/>
</dbReference>
<dbReference type="AlphaFoldDB" id="A0A9W8E326"/>
<dbReference type="InterPro" id="IPR003698">
    <property type="entry name" value="Lipoyl_synth"/>
</dbReference>
<evidence type="ECO:0000256" key="2">
    <source>
        <dbReference type="ARBA" id="ARBA00022485"/>
    </source>
</evidence>
<organism evidence="3 4">
    <name type="scientific">Dispira parvispora</name>
    <dbReference type="NCBI Taxonomy" id="1520584"/>
    <lineage>
        <taxon>Eukaryota</taxon>
        <taxon>Fungi</taxon>
        <taxon>Fungi incertae sedis</taxon>
        <taxon>Zoopagomycota</taxon>
        <taxon>Kickxellomycotina</taxon>
        <taxon>Dimargaritomycetes</taxon>
        <taxon>Dimargaritales</taxon>
        <taxon>Dimargaritaceae</taxon>
        <taxon>Dispira</taxon>
    </lineage>
</organism>
<keyword evidence="2" id="KW-0408">Iron</keyword>
<protein>
    <recommendedName>
        <fullName evidence="5">Lipoyl synthase</fullName>
    </recommendedName>
</protein>
<dbReference type="GO" id="GO:0016992">
    <property type="term" value="F:lipoate synthase activity"/>
    <property type="evidence" value="ECO:0007669"/>
    <property type="project" value="InterPro"/>
</dbReference>
<proteinExistence type="predicted"/>
<keyword evidence="2" id="KW-0004">4Fe-4S</keyword>
<dbReference type="GO" id="GO:0005739">
    <property type="term" value="C:mitochondrion"/>
    <property type="evidence" value="ECO:0007669"/>
    <property type="project" value="TreeGrafter"/>
</dbReference>
<evidence type="ECO:0000256" key="1">
    <source>
        <dbReference type="ARBA" id="ARBA00001966"/>
    </source>
</evidence>
<dbReference type="EMBL" id="JANBPY010000405">
    <property type="protein sequence ID" value="KAJ1967040.1"/>
    <property type="molecule type" value="Genomic_DNA"/>
</dbReference>
<keyword evidence="4" id="KW-1185">Reference proteome</keyword>